<feature type="compositionally biased region" description="Low complexity" evidence="1">
    <location>
        <begin position="301"/>
        <end position="324"/>
    </location>
</feature>
<feature type="region of interest" description="Disordered" evidence="1">
    <location>
        <begin position="19"/>
        <end position="46"/>
    </location>
</feature>
<feature type="compositionally biased region" description="Gly residues" evidence="1">
    <location>
        <begin position="325"/>
        <end position="340"/>
    </location>
</feature>
<dbReference type="Proteomes" id="UP001054857">
    <property type="component" value="Unassembled WGS sequence"/>
</dbReference>
<feature type="region of interest" description="Disordered" evidence="1">
    <location>
        <begin position="288"/>
        <end position="342"/>
    </location>
</feature>
<dbReference type="SMART" id="SM00256">
    <property type="entry name" value="FBOX"/>
    <property type="match status" value="1"/>
</dbReference>
<dbReference type="InterPro" id="IPR036047">
    <property type="entry name" value="F-box-like_dom_sf"/>
</dbReference>
<evidence type="ECO:0000313" key="3">
    <source>
        <dbReference type="EMBL" id="GFR53000.1"/>
    </source>
</evidence>
<comment type="caution">
    <text evidence="3">The sequence shown here is derived from an EMBL/GenBank/DDBJ whole genome shotgun (WGS) entry which is preliminary data.</text>
</comment>
<dbReference type="EMBL" id="BMAR01000081">
    <property type="protein sequence ID" value="GFR53000.1"/>
    <property type="molecule type" value="Genomic_DNA"/>
</dbReference>
<proteinExistence type="predicted"/>
<evidence type="ECO:0000259" key="2">
    <source>
        <dbReference type="PROSITE" id="PS50181"/>
    </source>
</evidence>
<protein>
    <recommendedName>
        <fullName evidence="2">F-box domain-containing protein</fullName>
    </recommendedName>
</protein>
<feature type="region of interest" description="Disordered" evidence="1">
    <location>
        <begin position="158"/>
        <end position="179"/>
    </location>
</feature>
<dbReference type="Gene3D" id="2.60.120.260">
    <property type="entry name" value="Galactose-binding domain-like"/>
    <property type="match status" value="1"/>
</dbReference>
<organism evidence="3 4">
    <name type="scientific">Astrephomene gubernaculifera</name>
    <dbReference type="NCBI Taxonomy" id="47775"/>
    <lineage>
        <taxon>Eukaryota</taxon>
        <taxon>Viridiplantae</taxon>
        <taxon>Chlorophyta</taxon>
        <taxon>core chlorophytes</taxon>
        <taxon>Chlorophyceae</taxon>
        <taxon>CS clade</taxon>
        <taxon>Chlamydomonadales</taxon>
        <taxon>Astrephomenaceae</taxon>
        <taxon>Astrephomene</taxon>
    </lineage>
</organism>
<evidence type="ECO:0000256" key="1">
    <source>
        <dbReference type="SAM" id="MobiDB-lite"/>
    </source>
</evidence>
<dbReference type="AlphaFoldDB" id="A0AAD3HUD9"/>
<dbReference type="Pfam" id="PF12937">
    <property type="entry name" value="F-box-like"/>
    <property type="match status" value="1"/>
</dbReference>
<reference evidence="3 4" key="1">
    <citation type="journal article" date="2021" name="Sci. Rep.">
        <title>Genome sequencing of the multicellular alga Astrephomene provides insights into convergent evolution of germ-soma differentiation.</title>
        <authorList>
            <person name="Yamashita S."/>
            <person name="Yamamoto K."/>
            <person name="Matsuzaki R."/>
            <person name="Suzuki S."/>
            <person name="Yamaguchi H."/>
            <person name="Hirooka S."/>
            <person name="Minakuchi Y."/>
            <person name="Miyagishima S."/>
            <person name="Kawachi M."/>
            <person name="Toyoda A."/>
            <person name="Nozaki H."/>
        </authorList>
    </citation>
    <scope>NUCLEOTIDE SEQUENCE [LARGE SCALE GENOMIC DNA]</scope>
    <source>
        <strain evidence="3 4">NIES-4017</strain>
    </source>
</reference>
<dbReference type="SUPFAM" id="SSF81383">
    <property type="entry name" value="F-box domain"/>
    <property type="match status" value="1"/>
</dbReference>
<accession>A0AAD3HUD9</accession>
<feature type="domain" description="F-box" evidence="2">
    <location>
        <begin position="73"/>
        <end position="120"/>
    </location>
</feature>
<name>A0AAD3HUD9_9CHLO</name>
<gene>
    <name evidence="3" type="ORF">Agub_g15692</name>
</gene>
<keyword evidence="4" id="KW-1185">Reference proteome</keyword>
<sequence>MDSILQLFNVLFTAPHALPSPNSTPSNPHTSHCSSQPPTAPAPVSPTISAIPILAPNIPSTTPPAASSLLAATSTPADLPHDALELILQRCDPETLVRSVPAVCRSWREAARSLGVWRQWLSPVLLAQLEPLSRLGPPLQPAHLFLAACGRNLLRNPSFRRDANTTPAGGQPGAAGSGKWQREAWVITAAPGEGLAWELPPAGIKLYGSKKYSSNGSTAASSGSSTAAATEECSLPPPPLPYPVGSRYLSSTLNTRASPASLSSTLSSWMPFSPSSLLLFSSCSPSAAASLRGPAPPPPLQQQKQQQQRPPQQQPLLQLPSLFGTGSGGLGNGNGNGNGGCRSSSIGGSRYFGRAAPGEFRQQQQGCLATSKDWCEVVQVIDLQGELVSRGLSGAQAAQLLDAGLGMRLSVHVGSRWDCVGQFSVGLLLDEGTGNANGYSGGGSGRPMGREQHSSGHHDAATFPSLQSFVMRPTRHHFYMGPVMCTSDCWQRFCYSLPACPPGCRRAVVVLRGRRAPSSLLVSPLPRHCGAKFAAAELVLL</sequence>
<dbReference type="InterPro" id="IPR001810">
    <property type="entry name" value="F-box_dom"/>
</dbReference>
<evidence type="ECO:0000313" key="4">
    <source>
        <dbReference type="Proteomes" id="UP001054857"/>
    </source>
</evidence>
<dbReference type="PROSITE" id="PS50181">
    <property type="entry name" value="FBOX"/>
    <property type="match status" value="1"/>
</dbReference>
<feature type="compositionally biased region" description="Low complexity" evidence="1">
    <location>
        <begin position="19"/>
        <end position="32"/>
    </location>
</feature>
<dbReference type="Gene3D" id="1.20.1280.50">
    <property type="match status" value="1"/>
</dbReference>